<keyword evidence="13" id="KW-0411">Iron-sulfur</keyword>
<evidence type="ECO:0000313" key="20">
    <source>
        <dbReference type="Proteomes" id="UP000184603"/>
    </source>
</evidence>
<dbReference type="Pfam" id="PF07730">
    <property type="entry name" value="HisKA_3"/>
    <property type="match status" value="1"/>
</dbReference>
<dbReference type="Pfam" id="PF02518">
    <property type="entry name" value="HATPase_c"/>
    <property type="match status" value="1"/>
</dbReference>
<feature type="domain" description="PAS" evidence="17">
    <location>
        <begin position="147"/>
        <end position="214"/>
    </location>
</feature>
<keyword evidence="20" id="KW-1185">Reference proteome</keyword>
<dbReference type="SMART" id="SM00091">
    <property type="entry name" value="PAS"/>
    <property type="match status" value="2"/>
</dbReference>
<dbReference type="STRING" id="1121416.SAMN02745220_04053"/>
<feature type="domain" description="Histidine kinase" evidence="16">
    <location>
        <begin position="291"/>
        <end position="489"/>
    </location>
</feature>
<keyword evidence="8" id="KW-0808">Transferase</keyword>
<dbReference type="EC" id="2.7.13.3" evidence="4"/>
<dbReference type="CDD" id="cd16917">
    <property type="entry name" value="HATPase_UhpB-NarQ-NarX-like"/>
    <property type="match status" value="1"/>
</dbReference>
<evidence type="ECO:0000256" key="14">
    <source>
        <dbReference type="ARBA" id="ARBA00024827"/>
    </source>
</evidence>
<evidence type="ECO:0000259" key="17">
    <source>
        <dbReference type="PROSITE" id="PS50112"/>
    </source>
</evidence>
<dbReference type="Gene3D" id="1.20.5.1930">
    <property type="match status" value="1"/>
</dbReference>
<feature type="domain" description="PAS" evidence="17">
    <location>
        <begin position="21"/>
        <end position="62"/>
    </location>
</feature>
<evidence type="ECO:0000256" key="15">
    <source>
        <dbReference type="ARBA" id="ARBA00030800"/>
    </source>
</evidence>
<dbReference type="EMBL" id="FRFE01000026">
    <property type="protein sequence ID" value="SHO51538.1"/>
    <property type="molecule type" value="Genomic_DNA"/>
</dbReference>
<accession>A0A1M7YG94</accession>
<evidence type="ECO:0000256" key="6">
    <source>
        <dbReference type="ARBA" id="ARBA00022485"/>
    </source>
</evidence>
<evidence type="ECO:0000259" key="16">
    <source>
        <dbReference type="PROSITE" id="PS50109"/>
    </source>
</evidence>
<evidence type="ECO:0000256" key="2">
    <source>
        <dbReference type="ARBA" id="ARBA00001966"/>
    </source>
</evidence>
<dbReference type="Pfam" id="PF13426">
    <property type="entry name" value="PAS_9"/>
    <property type="match status" value="1"/>
</dbReference>
<dbReference type="SUPFAM" id="SSF55874">
    <property type="entry name" value="ATPase domain of HSP90 chaperone/DNA topoisomerase II/histidine kinase"/>
    <property type="match status" value="1"/>
</dbReference>
<dbReference type="Gene3D" id="3.30.450.20">
    <property type="entry name" value="PAS domain"/>
    <property type="match status" value="2"/>
</dbReference>
<keyword evidence="10" id="KW-0418">Kinase</keyword>
<evidence type="ECO:0000256" key="3">
    <source>
        <dbReference type="ARBA" id="ARBA00004496"/>
    </source>
</evidence>
<evidence type="ECO:0000259" key="18">
    <source>
        <dbReference type="PROSITE" id="PS50113"/>
    </source>
</evidence>
<keyword evidence="9" id="KW-0479">Metal-binding</keyword>
<dbReference type="RefSeq" id="WP_073615486.1">
    <property type="nucleotide sequence ID" value="NZ_FRFE01000026.1"/>
</dbReference>
<evidence type="ECO:0000256" key="13">
    <source>
        <dbReference type="ARBA" id="ARBA00023014"/>
    </source>
</evidence>
<dbReference type="SMART" id="SM00086">
    <property type="entry name" value="PAC"/>
    <property type="match status" value="2"/>
</dbReference>
<name>A0A1M7YG94_9BACT</name>
<keyword evidence="11" id="KW-0408">Iron</keyword>
<dbReference type="GO" id="GO:0016020">
    <property type="term" value="C:membrane"/>
    <property type="evidence" value="ECO:0007669"/>
    <property type="project" value="InterPro"/>
</dbReference>
<proteinExistence type="predicted"/>
<keyword evidence="6" id="KW-0004">4Fe-4S</keyword>
<dbReference type="GO" id="GO:0051539">
    <property type="term" value="F:4 iron, 4 sulfur cluster binding"/>
    <property type="evidence" value="ECO:0007669"/>
    <property type="project" value="UniProtKB-KW"/>
</dbReference>
<dbReference type="PROSITE" id="PS50112">
    <property type="entry name" value="PAS"/>
    <property type="match status" value="2"/>
</dbReference>
<comment type="catalytic activity">
    <reaction evidence="1">
        <text>ATP + protein L-histidine = ADP + protein N-phospho-L-histidine.</text>
        <dbReference type="EC" id="2.7.13.3"/>
    </reaction>
</comment>
<dbReference type="CDD" id="cd00130">
    <property type="entry name" value="PAS"/>
    <property type="match status" value="2"/>
</dbReference>
<reference evidence="19 20" key="1">
    <citation type="submission" date="2016-12" db="EMBL/GenBank/DDBJ databases">
        <authorList>
            <person name="Song W.-J."/>
            <person name="Kurnit D.M."/>
        </authorList>
    </citation>
    <scope>NUCLEOTIDE SEQUENCE [LARGE SCALE GENOMIC DNA]</scope>
    <source>
        <strain evidence="19 20">DSM 18488</strain>
    </source>
</reference>
<dbReference type="InterPro" id="IPR000700">
    <property type="entry name" value="PAS-assoc_C"/>
</dbReference>
<dbReference type="InterPro" id="IPR001610">
    <property type="entry name" value="PAC"/>
</dbReference>
<dbReference type="InterPro" id="IPR003594">
    <property type="entry name" value="HATPase_dom"/>
</dbReference>
<evidence type="ECO:0000256" key="5">
    <source>
        <dbReference type="ARBA" id="ARBA00017322"/>
    </source>
</evidence>
<evidence type="ECO:0000256" key="9">
    <source>
        <dbReference type="ARBA" id="ARBA00022723"/>
    </source>
</evidence>
<evidence type="ECO:0000256" key="11">
    <source>
        <dbReference type="ARBA" id="ARBA00023004"/>
    </source>
</evidence>
<gene>
    <name evidence="19" type="ORF">SAMN02745220_04053</name>
</gene>
<dbReference type="SUPFAM" id="SSF55785">
    <property type="entry name" value="PYP-like sensor domain (PAS domain)"/>
    <property type="match status" value="2"/>
</dbReference>
<dbReference type="InterPro" id="IPR011712">
    <property type="entry name" value="Sig_transdc_His_kin_sub3_dim/P"/>
</dbReference>
<dbReference type="InterPro" id="IPR050482">
    <property type="entry name" value="Sensor_HK_TwoCompSys"/>
</dbReference>
<dbReference type="GO" id="GO:0046983">
    <property type="term" value="F:protein dimerization activity"/>
    <property type="evidence" value="ECO:0007669"/>
    <property type="project" value="InterPro"/>
</dbReference>
<sequence length="496" mass="56512">MELLRKELAKKEILLSTLRQSEQKYRHFFEQAPTMIFVVDRRGVFVNINAAGVEMLGFHEQSEVVGKRFDDFFTAAEGDFRRYRRLIEENGAVKDLDARMKSTSGEVRDVQLSAALRKSVTGKVKGYEGFVIDITDRKNAERKLAESEIRYKTVLDNSLAAIYMFQDGGYFSYVNPRMVSLLGYDNADEILGKPFWEIIASDDRETVKARGLEREQGEISPRRYTYRMLKKNGEEIWVDMRASHASYLGRPAAVGNFIDITREIKAEEQIRYLSRQLIDGIEEERRSLANDIHDEFGQFLTSLQFEIETLTTKIPLELTEAGDSCAKLISQIQLLADKVRDTTSKLRPDLLDHLGLVPTLRWHIDELVARRPEVEVHFQAAGLKKRLSAEVELVLYRVFQEGLNNIAKYAKARNIHVQLTYSHPDIIFIIRDDGCGFTINESGMPANSTRQGIGILSMKERVASLNGTLTIRSAPGEGTVLRIKIPINARQNNETD</sequence>
<keyword evidence="12" id="KW-0902">Two-component regulatory system</keyword>
<dbReference type="NCBIfam" id="TIGR00229">
    <property type="entry name" value="sensory_box"/>
    <property type="match status" value="2"/>
</dbReference>
<keyword evidence="7" id="KW-0963">Cytoplasm</keyword>
<dbReference type="InterPro" id="IPR005467">
    <property type="entry name" value="His_kinase_dom"/>
</dbReference>
<dbReference type="PRINTS" id="PR00344">
    <property type="entry name" value="BCTRLSENSOR"/>
</dbReference>
<dbReference type="GO" id="GO:0046872">
    <property type="term" value="F:metal ion binding"/>
    <property type="evidence" value="ECO:0007669"/>
    <property type="project" value="UniProtKB-KW"/>
</dbReference>
<dbReference type="PROSITE" id="PS50109">
    <property type="entry name" value="HIS_KIN"/>
    <property type="match status" value="1"/>
</dbReference>
<dbReference type="GO" id="GO:0006355">
    <property type="term" value="P:regulation of DNA-templated transcription"/>
    <property type="evidence" value="ECO:0007669"/>
    <property type="project" value="InterPro"/>
</dbReference>
<evidence type="ECO:0000256" key="12">
    <source>
        <dbReference type="ARBA" id="ARBA00023012"/>
    </source>
</evidence>
<comment type="function">
    <text evidence="14">Member of the two-component regulatory system NreB/NreC involved in the control of dissimilatory nitrate/nitrite reduction in response to oxygen. NreB functions as a direct oxygen sensor histidine kinase which is autophosphorylated, in the absence of oxygen, probably at the conserved histidine residue, and transfers its phosphate group probably to a conserved aspartate residue of NreC. NreB/NreC activates the expression of the nitrate (narGHJI) and nitrite (nir) reductase operons, as well as the putative nitrate transporter gene narT.</text>
</comment>
<dbReference type="InterPro" id="IPR000014">
    <property type="entry name" value="PAS"/>
</dbReference>
<dbReference type="GO" id="GO:0000155">
    <property type="term" value="F:phosphorelay sensor kinase activity"/>
    <property type="evidence" value="ECO:0007669"/>
    <property type="project" value="InterPro"/>
</dbReference>
<comment type="subcellular location">
    <subcellularLocation>
        <location evidence="3">Cytoplasm</location>
    </subcellularLocation>
</comment>
<evidence type="ECO:0000313" key="19">
    <source>
        <dbReference type="EMBL" id="SHO51538.1"/>
    </source>
</evidence>
<dbReference type="PROSITE" id="PS50113">
    <property type="entry name" value="PAC"/>
    <property type="match status" value="1"/>
</dbReference>
<evidence type="ECO:0000256" key="8">
    <source>
        <dbReference type="ARBA" id="ARBA00022679"/>
    </source>
</evidence>
<organism evidence="19 20">
    <name type="scientific">Desulfopila aestuarii DSM 18488</name>
    <dbReference type="NCBI Taxonomy" id="1121416"/>
    <lineage>
        <taxon>Bacteria</taxon>
        <taxon>Pseudomonadati</taxon>
        <taxon>Thermodesulfobacteriota</taxon>
        <taxon>Desulfobulbia</taxon>
        <taxon>Desulfobulbales</taxon>
        <taxon>Desulfocapsaceae</taxon>
        <taxon>Desulfopila</taxon>
    </lineage>
</organism>
<comment type="cofactor">
    <cofactor evidence="2">
        <name>[4Fe-4S] cluster</name>
        <dbReference type="ChEBI" id="CHEBI:49883"/>
    </cofactor>
</comment>
<dbReference type="Proteomes" id="UP000184603">
    <property type="component" value="Unassembled WGS sequence"/>
</dbReference>
<dbReference type="InterPro" id="IPR004358">
    <property type="entry name" value="Sig_transdc_His_kin-like_C"/>
</dbReference>
<dbReference type="InterPro" id="IPR013767">
    <property type="entry name" value="PAS_fold"/>
</dbReference>
<protein>
    <recommendedName>
        <fullName evidence="5">Oxygen sensor histidine kinase NreB</fullName>
        <ecNumber evidence="4">2.7.13.3</ecNumber>
    </recommendedName>
    <alternativeName>
        <fullName evidence="15">Nitrogen regulation protein B</fullName>
    </alternativeName>
</protein>
<dbReference type="GO" id="GO:0005737">
    <property type="term" value="C:cytoplasm"/>
    <property type="evidence" value="ECO:0007669"/>
    <property type="project" value="UniProtKB-SubCell"/>
</dbReference>
<evidence type="ECO:0000256" key="1">
    <source>
        <dbReference type="ARBA" id="ARBA00000085"/>
    </source>
</evidence>
<feature type="domain" description="PAC" evidence="18">
    <location>
        <begin position="94"/>
        <end position="146"/>
    </location>
</feature>
<dbReference type="InterPro" id="IPR036890">
    <property type="entry name" value="HATPase_C_sf"/>
</dbReference>
<dbReference type="InterPro" id="IPR035965">
    <property type="entry name" value="PAS-like_dom_sf"/>
</dbReference>
<dbReference type="Gene3D" id="3.30.565.10">
    <property type="entry name" value="Histidine kinase-like ATPase, C-terminal domain"/>
    <property type="match status" value="1"/>
</dbReference>
<dbReference type="Pfam" id="PF00989">
    <property type="entry name" value="PAS"/>
    <property type="match status" value="1"/>
</dbReference>
<evidence type="ECO:0000256" key="4">
    <source>
        <dbReference type="ARBA" id="ARBA00012438"/>
    </source>
</evidence>
<dbReference type="AlphaFoldDB" id="A0A1M7YG94"/>
<dbReference type="SMART" id="SM00387">
    <property type="entry name" value="HATPase_c"/>
    <property type="match status" value="1"/>
</dbReference>
<dbReference type="PANTHER" id="PTHR24421">
    <property type="entry name" value="NITRATE/NITRITE SENSOR PROTEIN NARX-RELATED"/>
    <property type="match status" value="1"/>
</dbReference>
<evidence type="ECO:0000256" key="10">
    <source>
        <dbReference type="ARBA" id="ARBA00022777"/>
    </source>
</evidence>
<evidence type="ECO:0000256" key="7">
    <source>
        <dbReference type="ARBA" id="ARBA00022490"/>
    </source>
</evidence>
<dbReference type="OrthoDB" id="6231at2"/>